<proteinExistence type="predicted"/>
<dbReference type="GO" id="GO:0020037">
    <property type="term" value="F:heme binding"/>
    <property type="evidence" value="ECO:0007669"/>
    <property type="project" value="InterPro"/>
</dbReference>
<dbReference type="PRINTS" id="PR00463">
    <property type="entry name" value="EP450I"/>
</dbReference>
<feature type="compositionally biased region" description="Low complexity" evidence="1">
    <location>
        <begin position="302"/>
        <end position="314"/>
    </location>
</feature>
<dbReference type="AlphaFoldDB" id="A0A0D2JQR2"/>
<keyword evidence="2" id="KW-0472">Membrane</keyword>
<dbReference type="InterPro" id="IPR001128">
    <property type="entry name" value="Cyt_P450"/>
</dbReference>
<evidence type="ECO:0000256" key="2">
    <source>
        <dbReference type="SAM" id="Phobius"/>
    </source>
</evidence>
<dbReference type="PANTHER" id="PTHR24301:SF2">
    <property type="entry name" value="THROMBOXANE-A SYNTHASE"/>
    <property type="match status" value="1"/>
</dbReference>
<dbReference type="OrthoDB" id="507451at2759"/>
<dbReference type="Pfam" id="PF00067">
    <property type="entry name" value="p450"/>
    <property type="match status" value="1"/>
</dbReference>
<accession>A0A0D2JQR2</accession>
<keyword evidence="2" id="KW-1133">Transmembrane helix</keyword>
<dbReference type="GO" id="GO:0004497">
    <property type="term" value="F:monooxygenase activity"/>
    <property type="evidence" value="ECO:0007669"/>
    <property type="project" value="InterPro"/>
</dbReference>
<dbReference type="KEGG" id="mng:MNEG_6515"/>
<protein>
    <submittedName>
        <fullName evidence="3">Cytochrome P450</fullName>
    </submittedName>
</protein>
<dbReference type="PANTHER" id="PTHR24301">
    <property type="entry name" value="THROMBOXANE-A SYNTHASE"/>
    <property type="match status" value="1"/>
</dbReference>
<dbReference type="RefSeq" id="XP_013900462.1">
    <property type="nucleotide sequence ID" value="XM_014045008.1"/>
</dbReference>
<dbReference type="STRING" id="145388.A0A0D2JQR2"/>
<evidence type="ECO:0000313" key="4">
    <source>
        <dbReference type="Proteomes" id="UP000054498"/>
    </source>
</evidence>
<dbReference type="EMBL" id="KK101284">
    <property type="protein sequence ID" value="KIZ01443.1"/>
    <property type="molecule type" value="Genomic_DNA"/>
</dbReference>
<feature type="transmembrane region" description="Helical" evidence="2">
    <location>
        <begin position="6"/>
        <end position="32"/>
    </location>
</feature>
<evidence type="ECO:0000256" key="1">
    <source>
        <dbReference type="SAM" id="MobiDB-lite"/>
    </source>
</evidence>
<dbReference type="SUPFAM" id="SSF48264">
    <property type="entry name" value="Cytochrome P450"/>
    <property type="match status" value="1"/>
</dbReference>
<keyword evidence="4" id="KW-1185">Reference proteome</keyword>
<name>A0A0D2JQR2_9CHLO</name>
<dbReference type="InterPro" id="IPR002401">
    <property type="entry name" value="Cyt_P450_E_grp-I"/>
</dbReference>
<dbReference type="GO" id="GO:0016705">
    <property type="term" value="F:oxidoreductase activity, acting on paired donors, with incorporation or reduction of molecular oxygen"/>
    <property type="evidence" value="ECO:0007669"/>
    <property type="project" value="InterPro"/>
</dbReference>
<dbReference type="InterPro" id="IPR036396">
    <property type="entry name" value="Cyt_P450_sf"/>
</dbReference>
<dbReference type="Gene3D" id="1.10.630.10">
    <property type="entry name" value="Cytochrome P450"/>
    <property type="match status" value="1"/>
</dbReference>
<dbReference type="GO" id="GO:0005506">
    <property type="term" value="F:iron ion binding"/>
    <property type="evidence" value="ECO:0007669"/>
    <property type="project" value="InterPro"/>
</dbReference>
<dbReference type="Proteomes" id="UP000054498">
    <property type="component" value="Unassembled WGS sequence"/>
</dbReference>
<dbReference type="GeneID" id="25739391"/>
<reference evidence="3 4" key="1">
    <citation type="journal article" date="2013" name="BMC Genomics">
        <title>Reconstruction of the lipid metabolism for the microalga Monoraphidium neglectum from its genome sequence reveals characteristics suitable for biofuel production.</title>
        <authorList>
            <person name="Bogen C."/>
            <person name="Al-Dilaimi A."/>
            <person name="Albersmeier A."/>
            <person name="Wichmann J."/>
            <person name="Grundmann M."/>
            <person name="Rupp O."/>
            <person name="Lauersen K.J."/>
            <person name="Blifernez-Klassen O."/>
            <person name="Kalinowski J."/>
            <person name="Goesmann A."/>
            <person name="Mussgnug J.H."/>
            <person name="Kruse O."/>
        </authorList>
    </citation>
    <scope>NUCLEOTIDE SEQUENCE [LARGE SCALE GENOMIC DNA]</scope>
    <source>
        <strain evidence="3 4">SAG 48.87</strain>
    </source>
</reference>
<feature type="region of interest" description="Disordered" evidence="1">
    <location>
        <begin position="302"/>
        <end position="331"/>
    </location>
</feature>
<gene>
    <name evidence="3" type="ORF">MNEG_6515</name>
</gene>
<evidence type="ECO:0000313" key="3">
    <source>
        <dbReference type="EMBL" id="KIZ01443.1"/>
    </source>
</evidence>
<organism evidence="3 4">
    <name type="scientific">Monoraphidium neglectum</name>
    <dbReference type="NCBI Taxonomy" id="145388"/>
    <lineage>
        <taxon>Eukaryota</taxon>
        <taxon>Viridiplantae</taxon>
        <taxon>Chlorophyta</taxon>
        <taxon>core chlorophytes</taxon>
        <taxon>Chlorophyceae</taxon>
        <taxon>CS clade</taxon>
        <taxon>Sphaeropleales</taxon>
        <taxon>Selenastraceae</taxon>
        <taxon>Monoraphidium</taxon>
    </lineage>
</organism>
<keyword evidence="2" id="KW-0812">Transmembrane</keyword>
<sequence>MTGVLGMAAALASACAAILAVGVAVIGMRWALNRWRYRKIPGPFAPPILGNLPGLARHSGGLHEYLDDCRRKYGRLFKARDHWDSDIVYLGSRMFIIVADPDMARRVQYKLLNHDKAIGVQLTSDKKAADPSASRGLFVARDDEWRALRMAWQPAFSSASLEGYTALMDGCALKLCDVLQGAADKGRVVDVWREVGRMTLSVVGTCAYGVDFHTMNSAPHGAIADPEAHALVTAVQRFFASGLLSGTTWGRLLLLFPDAKGLVQWLAAAMPDQALRDLTETVVSTSRKLVNAWREANGCPANASRDAHAAAGAQRGRGAGGVSKPSAAGRGARGIAPGSFLGLMLDNARSTKEFDDTTVIAQSNGFILAGYETTANTLAYAIWAISAHPRVQERVLAEVDAFGRCRDVTHADLQGDAAFPYLQATLKETMRM</sequence>